<dbReference type="InterPro" id="IPR012961">
    <property type="entry name" value="Ski2/MTR4_C"/>
</dbReference>
<name>A0AAV3ZID0_9GAST</name>
<proteinExistence type="predicted"/>
<dbReference type="AlphaFoldDB" id="A0AAV3ZID0"/>
<keyword evidence="2" id="KW-0547">Nucleotide-binding</keyword>
<comment type="caution">
    <text evidence="2">The sequence shown here is derived from an EMBL/GenBank/DDBJ whole genome shotgun (WGS) entry which is preliminary data.</text>
</comment>
<dbReference type="EMBL" id="BLXT01002505">
    <property type="protein sequence ID" value="GFN95404.1"/>
    <property type="molecule type" value="Genomic_DNA"/>
</dbReference>
<feature type="non-terminal residue" evidence="2">
    <location>
        <position position="1"/>
    </location>
</feature>
<sequence>PFSDIIQLTDVHEGIIVRTIQRLHETLSDVRNAARLIGDRTLAQKMEDSMEMIKRDIVFAASLYTQ</sequence>
<gene>
    <name evidence="2" type="ORF">PoB_002191000</name>
</gene>
<evidence type="ECO:0000259" key="1">
    <source>
        <dbReference type="SMART" id="SM01142"/>
    </source>
</evidence>
<accession>A0AAV3ZID0</accession>
<keyword evidence="2" id="KW-0347">Helicase</keyword>
<evidence type="ECO:0000313" key="3">
    <source>
        <dbReference type="Proteomes" id="UP000735302"/>
    </source>
</evidence>
<keyword evidence="2" id="KW-0378">Hydrolase</keyword>
<dbReference type="Gene3D" id="1.10.3380.30">
    <property type="match status" value="1"/>
</dbReference>
<feature type="domain" description="ATP-dependent RNA helicase Ski2/MTR4 C-terminal" evidence="1">
    <location>
        <begin position="1"/>
        <end position="65"/>
    </location>
</feature>
<dbReference type="GO" id="GO:0004386">
    <property type="term" value="F:helicase activity"/>
    <property type="evidence" value="ECO:0007669"/>
    <property type="project" value="UniProtKB-KW"/>
</dbReference>
<dbReference type="SMART" id="SM01142">
    <property type="entry name" value="DSHCT"/>
    <property type="match status" value="1"/>
</dbReference>
<dbReference type="Pfam" id="PF08148">
    <property type="entry name" value="DSHCT"/>
    <property type="match status" value="1"/>
</dbReference>
<keyword evidence="3" id="KW-1185">Reference proteome</keyword>
<protein>
    <submittedName>
        <fullName evidence="2">Helicase ski2w</fullName>
    </submittedName>
</protein>
<evidence type="ECO:0000313" key="2">
    <source>
        <dbReference type="EMBL" id="GFN95404.1"/>
    </source>
</evidence>
<keyword evidence="2" id="KW-0067">ATP-binding</keyword>
<dbReference type="Proteomes" id="UP000735302">
    <property type="component" value="Unassembled WGS sequence"/>
</dbReference>
<organism evidence="2 3">
    <name type="scientific">Plakobranchus ocellatus</name>
    <dbReference type="NCBI Taxonomy" id="259542"/>
    <lineage>
        <taxon>Eukaryota</taxon>
        <taxon>Metazoa</taxon>
        <taxon>Spiralia</taxon>
        <taxon>Lophotrochozoa</taxon>
        <taxon>Mollusca</taxon>
        <taxon>Gastropoda</taxon>
        <taxon>Heterobranchia</taxon>
        <taxon>Euthyneura</taxon>
        <taxon>Panpulmonata</taxon>
        <taxon>Sacoglossa</taxon>
        <taxon>Placobranchoidea</taxon>
        <taxon>Plakobranchidae</taxon>
        <taxon>Plakobranchus</taxon>
    </lineage>
</organism>
<reference evidence="2 3" key="1">
    <citation type="journal article" date="2021" name="Elife">
        <title>Chloroplast acquisition without the gene transfer in kleptoplastic sea slugs, Plakobranchus ocellatus.</title>
        <authorList>
            <person name="Maeda T."/>
            <person name="Takahashi S."/>
            <person name="Yoshida T."/>
            <person name="Shimamura S."/>
            <person name="Takaki Y."/>
            <person name="Nagai Y."/>
            <person name="Toyoda A."/>
            <person name="Suzuki Y."/>
            <person name="Arimoto A."/>
            <person name="Ishii H."/>
            <person name="Satoh N."/>
            <person name="Nishiyama T."/>
            <person name="Hasebe M."/>
            <person name="Maruyama T."/>
            <person name="Minagawa J."/>
            <person name="Obokata J."/>
            <person name="Shigenobu S."/>
        </authorList>
    </citation>
    <scope>NUCLEOTIDE SEQUENCE [LARGE SCALE GENOMIC DNA]</scope>
</reference>